<organism evidence="1 2">
    <name type="scientific">Bacillus phage Kirov</name>
    <dbReference type="NCBI Taxonomy" id="2783539"/>
    <lineage>
        <taxon>Viruses</taxon>
        <taxon>Duplodnaviria</taxon>
        <taxon>Heunggongvirae</taxon>
        <taxon>Uroviricota</taxon>
        <taxon>Caudoviricetes</taxon>
        <taxon>Andregratiavirinae</taxon>
        <taxon>Kirovvirus</taxon>
        <taxon>Kirovvirus kirov</taxon>
    </lineage>
</organism>
<proteinExistence type="predicted"/>
<dbReference type="Proteomes" id="UP000594029">
    <property type="component" value="Segment"/>
</dbReference>
<reference evidence="1 2" key="1">
    <citation type="submission" date="2020-10" db="EMBL/GenBank/DDBJ databases">
        <authorList>
            <person name="Kazantseva O.A."/>
            <person name="Piligrimova E.G."/>
            <person name="Shadrin A.M."/>
        </authorList>
    </citation>
    <scope>NUCLEOTIDE SEQUENCE [LARGE SCALE GENOMIC DNA]</scope>
</reference>
<name>A0A7S6RB51_9CAUD</name>
<accession>A0A7S6RB51</accession>
<keyword evidence="2" id="KW-1185">Reference proteome</keyword>
<evidence type="ECO:0000313" key="1">
    <source>
        <dbReference type="EMBL" id="QOV08200.1"/>
    </source>
</evidence>
<sequence>MKLLEEWKSERYYLKVGEMFVKEVSFDVISLTANQSYADEFDKNRGTFKDVYLHTKLHAEKNNLGKVRLIKIVRTVTEVEMDADKLTVEVLEQYVKEEKEKHNL</sequence>
<evidence type="ECO:0000313" key="2">
    <source>
        <dbReference type="Proteomes" id="UP000594029"/>
    </source>
</evidence>
<protein>
    <submittedName>
        <fullName evidence="1">Uncharacterized protein</fullName>
    </submittedName>
</protein>
<gene>
    <name evidence="1" type="ORF">Kirov_1</name>
</gene>
<dbReference type="EMBL" id="MW084976">
    <property type="protein sequence ID" value="QOV08200.1"/>
    <property type="molecule type" value="Genomic_DNA"/>
</dbReference>